<evidence type="ECO:0000313" key="3">
    <source>
        <dbReference type="Proteomes" id="UP000078340"/>
    </source>
</evidence>
<sequence length="112" mass="12058">MVHASDVRGGSGGENVNSTHVPGRVATRISNGNHLWTVWGLADSLTRPQLCHCPGAITILHVHAVTSLALNHDAQRSCYTCDSLSTTLWRAYPGLTQDQGGIGNGHRRHSHM</sequence>
<accession>A0A179HH56</accession>
<evidence type="ECO:0000313" key="2">
    <source>
        <dbReference type="EMBL" id="OAQ88790.1"/>
    </source>
</evidence>
<proteinExistence type="predicted"/>
<protein>
    <submittedName>
        <fullName evidence="2">Uncharacterized protein</fullName>
    </submittedName>
</protein>
<dbReference type="AlphaFoldDB" id="A0A179HH56"/>
<reference evidence="2 3" key="1">
    <citation type="submission" date="2016-02" db="EMBL/GenBank/DDBJ databases">
        <title>Biosynthesis of antibiotic leucinostatins and their inhibition on Phytophthora in bio-control Purpureocillium lilacinum.</title>
        <authorList>
            <person name="Wang G."/>
            <person name="Liu Z."/>
            <person name="Lin R."/>
            <person name="Li E."/>
            <person name="Mao Z."/>
            <person name="Ling J."/>
            <person name="Yin W."/>
            <person name="Xie B."/>
        </authorList>
    </citation>
    <scope>NUCLEOTIDE SEQUENCE [LARGE SCALE GENOMIC DNA]</scope>
    <source>
        <strain evidence="2">PLFJ-1</strain>
    </source>
</reference>
<comment type="caution">
    <text evidence="2">The sequence shown here is derived from an EMBL/GenBank/DDBJ whole genome shotgun (WGS) entry which is preliminary data.</text>
</comment>
<feature type="region of interest" description="Disordered" evidence="1">
    <location>
        <begin position="1"/>
        <end position="22"/>
    </location>
</feature>
<evidence type="ECO:0000256" key="1">
    <source>
        <dbReference type="SAM" id="MobiDB-lite"/>
    </source>
</evidence>
<dbReference type="Proteomes" id="UP000078340">
    <property type="component" value="Unassembled WGS sequence"/>
</dbReference>
<name>A0A179HH56_PURLI</name>
<organism evidence="2 3">
    <name type="scientific">Purpureocillium lilacinum</name>
    <name type="common">Paecilomyces lilacinus</name>
    <dbReference type="NCBI Taxonomy" id="33203"/>
    <lineage>
        <taxon>Eukaryota</taxon>
        <taxon>Fungi</taxon>
        <taxon>Dikarya</taxon>
        <taxon>Ascomycota</taxon>
        <taxon>Pezizomycotina</taxon>
        <taxon>Sordariomycetes</taxon>
        <taxon>Hypocreomycetidae</taxon>
        <taxon>Hypocreales</taxon>
        <taxon>Ophiocordycipitaceae</taxon>
        <taxon>Purpureocillium</taxon>
    </lineage>
</organism>
<dbReference type="EMBL" id="LSBI01000006">
    <property type="protein sequence ID" value="OAQ88790.1"/>
    <property type="molecule type" value="Genomic_DNA"/>
</dbReference>
<gene>
    <name evidence="2" type="ORF">VFPFJ_07255</name>
</gene>